<keyword evidence="1 5" id="KW-0808">Transferase</keyword>
<evidence type="ECO:0000256" key="5">
    <source>
        <dbReference type="HAMAP-Rule" id="MF_02131"/>
    </source>
</evidence>
<dbReference type="EC" id="2.7.6.3" evidence="5"/>
<comment type="catalytic activity">
    <reaction evidence="5">
        <text>6-hydroxymethyl-7,8-dihydropterin + ATP = (7,8-dihydropterin-6-yl)methyl diphosphate + AMP + H(+)</text>
        <dbReference type="Rhea" id="RHEA:11412"/>
        <dbReference type="ChEBI" id="CHEBI:15378"/>
        <dbReference type="ChEBI" id="CHEBI:30616"/>
        <dbReference type="ChEBI" id="CHEBI:44841"/>
        <dbReference type="ChEBI" id="CHEBI:72950"/>
        <dbReference type="ChEBI" id="CHEBI:456215"/>
        <dbReference type="EC" id="2.7.6.3"/>
    </reaction>
</comment>
<dbReference type="Proteomes" id="UP000019434">
    <property type="component" value="Chromosome"/>
</dbReference>
<dbReference type="PANTHER" id="PTHR39648">
    <property type="entry name" value="6-HYDROXYMETHYL-7,8-DIHYDROPTERIN PYROPHOSPHOKINASE"/>
    <property type="match status" value="1"/>
</dbReference>
<evidence type="ECO:0000313" key="8">
    <source>
        <dbReference type="Proteomes" id="UP000019434"/>
    </source>
</evidence>
<evidence type="ECO:0000313" key="7">
    <source>
        <dbReference type="EMBL" id="AHL22706.1"/>
    </source>
</evidence>
<dbReference type="GO" id="GO:0003848">
    <property type="term" value="F:2-amino-4-hydroxy-6-hydroxymethyldihydropteridine diphosphokinase activity"/>
    <property type="evidence" value="ECO:0007669"/>
    <property type="project" value="UniProtKB-UniRule"/>
</dbReference>
<reference evidence="7 8" key="1">
    <citation type="submission" date="2014-02" db="EMBL/GenBank/DDBJ databases">
        <title>Genome Sequence of an Hyperthermophilic Archaeon, Thermococcus nautili 30-1, producing viral vesicles.</title>
        <authorList>
            <person name="Oberto J."/>
            <person name="Gaudin M."/>
            <person name="Cossu M."/>
            <person name="Gorlas A."/>
            <person name="Slesarev A."/>
            <person name="Marguet E."/>
            <person name="Forterre P."/>
        </authorList>
    </citation>
    <scope>NUCLEOTIDE SEQUENCE [LARGE SCALE GENOMIC DNA]</scope>
    <source>
        <strain evidence="7 8">30-1</strain>
    </source>
</reference>
<dbReference type="AlphaFoldDB" id="W8P1T3"/>
<dbReference type="HOGENOM" id="CLU_093043_0_0_2"/>
<evidence type="ECO:0000256" key="2">
    <source>
        <dbReference type="ARBA" id="ARBA00022741"/>
    </source>
</evidence>
<organism evidence="7 8">
    <name type="scientific">Thermococcus nautili</name>
    <dbReference type="NCBI Taxonomy" id="195522"/>
    <lineage>
        <taxon>Archaea</taxon>
        <taxon>Methanobacteriati</taxon>
        <taxon>Methanobacteriota</taxon>
        <taxon>Thermococci</taxon>
        <taxon>Thermococcales</taxon>
        <taxon>Thermococcaceae</taxon>
        <taxon>Thermococcus</taxon>
    </lineage>
</organism>
<dbReference type="GO" id="GO:0009229">
    <property type="term" value="P:thiamine diphosphate biosynthetic process"/>
    <property type="evidence" value="ECO:0007669"/>
    <property type="project" value="InterPro"/>
</dbReference>
<comment type="similarity">
    <text evidence="5">Belongs to the archaeal 6-HMPDK family.</text>
</comment>
<dbReference type="PANTHER" id="PTHR39648:SF1">
    <property type="entry name" value="6-HYDROXYMETHYL-7,8-DIHYDROPTERIN PYROPHOSPHOKINASE"/>
    <property type="match status" value="1"/>
</dbReference>
<evidence type="ECO:0000256" key="1">
    <source>
        <dbReference type="ARBA" id="ARBA00022679"/>
    </source>
</evidence>
<keyword evidence="5" id="KW-0460">Magnesium</keyword>
<dbReference type="SUPFAM" id="SSF63999">
    <property type="entry name" value="Thiamin pyrophosphokinase, catalytic domain"/>
    <property type="match status" value="1"/>
</dbReference>
<keyword evidence="2 5" id="KW-0547">Nucleotide-binding</keyword>
<name>W8P1T3_9EURY</name>
<sequence length="256" mass="29066">MKLAPFQKTFINLPSNCTHMKWEDWEPFYLRIVREMGYSIEEDRKSAELLRSLLLEGDEYILREELDAVIGRKAYVFGAGPSLENALKEFDFSDGTLISADGATTALLDFGLVPDVIVTDLDGRISDIKLANDKGSFLVVHAHGDNRDKLVSYVPFLSRILGTCQTEPLDIIYNFGGFTDGDRAVFLAEELGAREITLVGFDFGDIVGKWSKPSLKEHSLVWESKRKKFEFARELLEWLEKNGRARIEYLSPELMD</sequence>
<dbReference type="InterPro" id="IPR027510">
    <property type="entry name" value="HMPDK_MptE"/>
</dbReference>
<dbReference type="KEGG" id="tnu:BD01_1089"/>
<feature type="domain" description="6-hydroxymethylpterin diphosphokinase MptE-like" evidence="6">
    <location>
        <begin position="71"/>
        <end position="205"/>
    </location>
</feature>
<dbReference type="InterPro" id="IPR002826">
    <property type="entry name" value="MptE-like"/>
</dbReference>
<dbReference type="eggNOG" id="arCOG04303">
    <property type="taxonomic scope" value="Archaea"/>
</dbReference>
<dbReference type="GO" id="GO:0005524">
    <property type="term" value="F:ATP binding"/>
    <property type="evidence" value="ECO:0007669"/>
    <property type="project" value="UniProtKB-UniRule"/>
</dbReference>
<dbReference type="GO" id="GO:0016301">
    <property type="term" value="F:kinase activity"/>
    <property type="evidence" value="ECO:0007669"/>
    <property type="project" value="UniProtKB-KW"/>
</dbReference>
<dbReference type="Pfam" id="PF01973">
    <property type="entry name" value="MptE-like"/>
    <property type="match status" value="1"/>
</dbReference>
<accession>W8P1T3</accession>
<keyword evidence="4 5" id="KW-0067">ATP-binding</keyword>
<dbReference type="HAMAP" id="MF_02131">
    <property type="entry name" value="HMPDK_arch"/>
    <property type="match status" value="1"/>
</dbReference>
<comment type="cofactor">
    <cofactor evidence="5">
        <name>Mg(2+)</name>
        <dbReference type="ChEBI" id="CHEBI:18420"/>
    </cofactor>
</comment>
<dbReference type="InterPro" id="IPR036759">
    <property type="entry name" value="TPK_catalytic_sf"/>
</dbReference>
<dbReference type="EMBL" id="CP007264">
    <property type="protein sequence ID" value="AHL22706.1"/>
    <property type="molecule type" value="Genomic_DNA"/>
</dbReference>
<gene>
    <name evidence="5" type="primary">mptE</name>
    <name evidence="7" type="ORF">BD01_1089</name>
</gene>
<evidence type="ECO:0000259" key="6">
    <source>
        <dbReference type="Pfam" id="PF01973"/>
    </source>
</evidence>
<keyword evidence="8" id="KW-1185">Reference proteome</keyword>
<protein>
    <recommendedName>
        <fullName evidence="5">6-hydroxymethyl-7,8-dihydropterin pyrophosphokinase</fullName>
        <shortName evidence="5">HPPK</shortName>
        <ecNumber evidence="5">2.7.6.3</ecNumber>
    </recommendedName>
    <alternativeName>
        <fullName evidence="5">2-amino-4-hydroxy-6-hydroxymethyldihydropteridine pyrophosphokinase</fullName>
    </alternativeName>
    <alternativeName>
        <fullName evidence="5">6-hydroxymethyl-7,8-dihydropterin diphosphokinase</fullName>
        <shortName evidence="5">6-HMPDK</shortName>
    </alternativeName>
    <alternativeName>
        <fullName evidence="5">7,8-dihydro-6-hydroxymethylpterin diphosphokinase</fullName>
    </alternativeName>
    <alternativeName>
        <fullName evidence="5">7,8-dihydro-6-hydroxymethylpterin pyrophosphokinase</fullName>
        <shortName evidence="5">PPPK</shortName>
    </alternativeName>
</protein>
<evidence type="ECO:0000256" key="4">
    <source>
        <dbReference type="ARBA" id="ARBA00022840"/>
    </source>
</evidence>
<evidence type="ECO:0000256" key="3">
    <source>
        <dbReference type="ARBA" id="ARBA00022777"/>
    </source>
</evidence>
<dbReference type="GO" id="GO:0004788">
    <property type="term" value="F:thiamine diphosphokinase activity"/>
    <property type="evidence" value="ECO:0007669"/>
    <property type="project" value="InterPro"/>
</dbReference>
<proteinExistence type="inferred from homology"/>
<dbReference type="STRING" id="195522.BD01_1089"/>
<comment type="function">
    <text evidence="5">Catalyzes the transfer of diphosphate from ATP to 6-hydroxymethyl-7,8-dihydropterin (6-HMD), leading to 6-hydroxymethyl-7,8-dihydropterin diphosphate (6-HMDP).</text>
</comment>
<dbReference type="GO" id="GO:0000287">
    <property type="term" value="F:magnesium ion binding"/>
    <property type="evidence" value="ECO:0007669"/>
    <property type="project" value="UniProtKB-UniRule"/>
</dbReference>
<keyword evidence="3 5" id="KW-0418">Kinase</keyword>